<gene>
    <name evidence="1" type="ORF">HPB49_012474</name>
</gene>
<sequence length="206" mass="23863">MASKNSNRVGTVWLQHSVPRFLMDWKSGYQYPPSGQDNGQLFLCLSLDLETVETIAHHLQIQAANVYQSKPEDWARNFIVFWDLLNRKYYRDPGELKVDYFKTIGGQQVLTIAKSPAWSRDIYVQDMRNEIGDNITVQSWRNGAGTAQEKYCTREYSVTDVQETRIKSSGKEDCFVTTVDHSKWFVAHNKEIFCFSSINRMVSLPF</sequence>
<organism evidence="1 2">
    <name type="scientific">Dermacentor silvarum</name>
    <name type="common">Tick</name>
    <dbReference type="NCBI Taxonomy" id="543639"/>
    <lineage>
        <taxon>Eukaryota</taxon>
        <taxon>Metazoa</taxon>
        <taxon>Ecdysozoa</taxon>
        <taxon>Arthropoda</taxon>
        <taxon>Chelicerata</taxon>
        <taxon>Arachnida</taxon>
        <taxon>Acari</taxon>
        <taxon>Parasitiformes</taxon>
        <taxon>Ixodida</taxon>
        <taxon>Ixodoidea</taxon>
        <taxon>Ixodidae</taxon>
        <taxon>Rhipicephalinae</taxon>
        <taxon>Dermacentor</taxon>
    </lineage>
</organism>
<protein>
    <submittedName>
        <fullName evidence="1">Uncharacterized protein</fullName>
    </submittedName>
</protein>
<accession>A0ACB8C3L5</accession>
<evidence type="ECO:0000313" key="1">
    <source>
        <dbReference type="EMBL" id="KAH7933421.1"/>
    </source>
</evidence>
<dbReference type="Proteomes" id="UP000821865">
    <property type="component" value="Chromosome 9"/>
</dbReference>
<keyword evidence="2" id="KW-1185">Reference proteome</keyword>
<reference evidence="1" key="1">
    <citation type="submission" date="2020-05" db="EMBL/GenBank/DDBJ databases">
        <title>Large-scale comparative analyses of tick genomes elucidate their genetic diversity and vector capacities.</title>
        <authorList>
            <person name="Jia N."/>
            <person name="Wang J."/>
            <person name="Shi W."/>
            <person name="Du L."/>
            <person name="Sun Y."/>
            <person name="Zhan W."/>
            <person name="Jiang J."/>
            <person name="Wang Q."/>
            <person name="Zhang B."/>
            <person name="Ji P."/>
            <person name="Sakyi L.B."/>
            <person name="Cui X."/>
            <person name="Yuan T."/>
            <person name="Jiang B."/>
            <person name="Yang W."/>
            <person name="Lam T.T.-Y."/>
            <person name="Chang Q."/>
            <person name="Ding S."/>
            <person name="Wang X."/>
            <person name="Zhu J."/>
            <person name="Ruan X."/>
            <person name="Zhao L."/>
            <person name="Wei J."/>
            <person name="Que T."/>
            <person name="Du C."/>
            <person name="Cheng J."/>
            <person name="Dai P."/>
            <person name="Han X."/>
            <person name="Huang E."/>
            <person name="Gao Y."/>
            <person name="Liu J."/>
            <person name="Shao H."/>
            <person name="Ye R."/>
            <person name="Li L."/>
            <person name="Wei W."/>
            <person name="Wang X."/>
            <person name="Wang C."/>
            <person name="Yang T."/>
            <person name="Huo Q."/>
            <person name="Li W."/>
            <person name="Guo W."/>
            <person name="Chen H."/>
            <person name="Zhou L."/>
            <person name="Ni X."/>
            <person name="Tian J."/>
            <person name="Zhou Y."/>
            <person name="Sheng Y."/>
            <person name="Liu T."/>
            <person name="Pan Y."/>
            <person name="Xia L."/>
            <person name="Li J."/>
            <person name="Zhao F."/>
            <person name="Cao W."/>
        </authorList>
    </citation>
    <scope>NUCLEOTIDE SEQUENCE</scope>
    <source>
        <strain evidence="1">Dsil-2018</strain>
    </source>
</reference>
<proteinExistence type="predicted"/>
<evidence type="ECO:0000313" key="2">
    <source>
        <dbReference type="Proteomes" id="UP000821865"/>
    </source>
</evidence>
<dbReference type="EMBL" id="CM023478">
    <property type="protein sequence ID" value="KAH7933421.1"/>
    <property type="molecule type" value="Genomic_DNA"/>
</dbReference>
<comment type="caution">
    <text evidence="1">The sequence shown here is derived from an EMBL/GenBank/DDBJ whole genome shotgun (WGS) entry which is preliminary data.</text>
</comment>
<name>A0ACB8C3L5_DERSI</name>